<dbReference type="PANTHER" id="PTHR34199:SF1">
    <property type="entry name" value="HISTONE-LYSINE N-METHYLTRANSFERASE, H3 LYSINE-79 SPECIFIC-LIKE PROTEIN"/>
    <property type="match status" value="1"/>
</dbReference>
<feature type="region of interest" description="Disordered" evidence="1">
    <location>
        <begin position="97"/>
        <end position="140"/>
    </location>
</feature>
<dbReference type="Pfam" id="PF07460">
    <property type="entry name" value="NUMOD3"/>
    <property type="match status" value="1"/>
</dbReference>
<evidence type="ECO:0000256" key="1">
    <source>
        <dbReference type="SAM" id="MobiDB-lite"/>
    </source>
</evidence>
<organism evidence="3 4">
    <name type="scientific">Jatropha curcas</name>
    <name type="common">Barbados nut</name>
    <dbReference type="NCBI Taxonomy" id="180498"/>
    <lineage>
        <taxon>Eukaryota</taxon>
        <taxon>Viridiplantae</taxon>
        <taxon>Streptophyta</taxon>
        <taxon>Embryophyta</taxon>
        <taxon>Tracheophyta</taxon>
        <taxon>Spermatophyta</taxon>
        <taxon>Magnoliopsida</taxon>
        <taxon>eudicotyledons</taxon>
        <taxon>Gunneridae</taxon>
        <taxon>Pentapetalae</taxon>
        <taxon>rosids</taxon>
        <taxon>fabids</taxon>
        <taxon>Malpighiales</taxon>
        <taxon>Euphorbiaceae</taxon>
        <taxon>Crotonoideae</taxon>
        <taxon>Jatropheae</taxon>
        <taxon>Jatropha</taxon>
    </lineage>
</organism>
<feature type="domain" description="Nuclease associated modular" evidence="2">
    <location>
        <begin position="113"/>
        <end position="143"/>
    </location>
</feature>
<evidence type="ECO:0000313" key="3">
    <source>
        <dbReference type="EMBL" id="KDP30420.1"/>
    </source>
</evidence>
<evidence type="ECO:0000313" key="4">
    <source>
        <dbReference type="Proteomes" id="UP000027138"/>
    </source>
</evidence>
<dbReference type="PANTHER" id="PTHR34199">
    <property type="entry name" value="NUMOD3 MOTIF FAMILY PROTEIN, EXPRESSED"/>
    <property type="match status" value="1"/>
</dbReference>
<reference evidence="3 4" key="1">
    <citation type="journal article" date="2014" name="PLoS ONE">
        <title>Global Analysis of Gene Expression Profiles in Physic Nut (Jatropha curcas L.) Seedlings Exposed to Salt Stress.</title>
        <authorList>
            <person name="Zhang L."/>
            <person name="Zhang C."/>
            <person name="Wu P."/>
            <person name="Chen Y."/>
            <person name="Li M."/>
            <person name="Jiang H."/>
            <person name="Wu G."/>
        </authorList>
    </citation>
    <scope>NUCLEOTIDE SEQUENCE [LARGE SCALE GENOMIC DNA]</scope>
    <source>
        <strain evidence="4">cv. GZQX0401</strain>
        <tissue evidence="3">Young leaves</tissue>
    </source>
</reference>
<dbReference type="Proteomes" id="UP000027138">
    <property type="component" value="Unassembled WGS sequence"/>
</dbReference>
<keyword evidence="4" id="KW-1185">Reference proteome</keyword>
<proteinExistence type="predicted"/>
<accession>A0A067KDT5</accession>
<dbReference type="EMBL" id="KK914683">
    <property type="protein sequence ID" value="KDP30420.1"/>
    <property type="molecule type" value="Genomic_DNA"/>
</dbReference>
<feature type="compositionally biased region" description="Basic residues" evidence="1">
    <location>
        <begin position="114"/>
        <end position="124"/>
    </location>
</feature>
<name>A0A067KDT5_JATCU</name>
<evidence type="ECO:0000259" key="2">
    <source>
        <dbReference type="Pfam" id="PF07460"/>
    </source>
</evidence>
<dbReference type="GO" id="GO:0003677">
    <property type="term" value="F:DNA binding"/>
    <property type="evidence" value="ECO:0007669"/>
    <property type="project" value="InterPro"/>
</dbReference>
<protein>
    <recommendedName>
        <fullName evidence="2">Nuclease associated modular domain-containing protein</fullName>
    </recommendedName>
</protein>
<gene>
    <name evidence="3" type="ORF">JCGZ_18098</name>
</gene>
<dbReference type="InterPro" id="IPR003611">
    <property type="entry name" value="NUMOD3"/>
</dbReference>
<feature type="compositionally biased region" description="Polar residues" evidence="1">
    <location>
        <begin position="98"/>
        <end position="107"/>
    </location>
</feature>
<dbReference type="OrthoDB" id="6013at2759"/>
<sequence length="159" mass="18142">MVYPVCSVLLQNCLKDFTRLTFWRLSITYSPSNRGSNTVLLPTLGYVVEYTNFQASMVHSNYNTSVLKSESGFGKHFQLKLGQDLAETVSAKEDSLLDSCQDSSRSPSDQKEKQTKRKRKHGNKGRVPWNKGRKHTAETRALIKKRTIEAWRDPQVKSC</sequence>
<dbReference type="AlphaFoldDB" id="A0A067KDT5"/>